<dbReference type="PANTHER" id="PTHR30069">
    <property type="entry name" value="TONB-DEPENDENT OUTER MEMBRANE RECEPTOR"/>
    <property type="match status" value="1"/>
</dbReference>
<keyword evidence="4" id="KW-0675">Receptor</keyword>
<dbReference type="SUPFAM" id="SSF56935">
    <property type="entry name" value="Porins"/>
    <property type="match status" value="1"/>
</dbReference>
<gene>
    <name evidence="4" type="ORF">FGF67_07080</name>
</gene>
<dbReference type="NCBIfam" id="TIGR04057">
    <property type="entry name" value="SusC_RagA_signa"/>
    <property type="match status" value="1"/>
</dbReference>
<reference evidence="4 5" key="1">
    <citation type="submission" date="2019-05" db="EMBL/GenBank/DDBJ databases">
        <title>Tamlana fucoidanivorans sp. nov., isolated from the surface of algae collected from Fujian province in China.</title>
        <authorList>
            <person name="Li J."/>
        </authorList>
    </citation>
    <scope>NUCLEOTIDE SEQUENCE [LARGE SCALE GENOMIC DNA]</scope>
    <source>
        <strain evidence="4 5">CW2-9</strain>
    </source>
</reference>
<dbReference type="Gene3D" id="2.60.40.1120">
    <property type="entry name" value="Carboxypeptidase-like, regulatory domain"/>
    <property type="match status" value="1"/>
</dbReference>
<dbReference type="InterPro" id="IPR023997">
    <property type="entry name" value="TonB-dep_OMP_SusC/RagA_CS"/>
</dbReference>
<dbReference type="GO" id="GO:0015344">
    <property type="term" value="F:siderophore uptake transmembrane transporter activity"/>
    <property type="evidence" value="ECO:0007669"/>
    <property type="project" value="TreeGrafter"/>
</dbReference>
<dbReference type="RefSeq" id="WP_139696178.1">
    <property type="nucleotide sequence ID" value="NZ_CP074074.1"/>
</dbReference>
<evidence type="ECO:0000256" key="1">
    <source>
        <dbReference type="ARBA" id="ARBA00022729"/>
    </source>
</evidence>
<proteinExistence type="inferred from homology"/>
<dbReference type="Pfam" id="PF13715">
    <property type="entry name" value="CarbopepD_reg_2"/>
    <property type="match status" value="1"/>
</dbReference>
<dbReference type="Pfam" id="PF07715">
    <property type="entry name" value="Plug"/>
    <property type="match status" value="1"/>
</dbReference>
<keyword evidence="2" id="KW-0472">Membrane</keyword>
<dbReference type="EMBL" id="VDCS01000006">
    <property type="protein sequence ID" value="TNJ44920.1"/>
    <property type="molecule type" value="Genomic_DNA"/>
</dbReference>
<dbReference type="Gene3D" id="2.170.130.10">
    <property type="entry name" value="TonB-dependent receptor, plug domain"/>
    <property type="match status" value="1"/>
</dbReference>
<dbReference type="InterPro" id="IPR023996">
    <property type="entry name" value="TonB-dep_OMP_SusC/RagA"/>
</dbReference>
<organism evidence="4 5">
    <name type="scientific">Allotamlana fucoidanivorans</name>
    <dbReference type="NCBI Taxonomy" id="2583814"/>
    <lineage>
        <taxon>Bacteria</taxon>
        <taxon>Pseudomonadati</taxon>
        <taxon>Bacteroidota</taxon>
        <taxon>Flavobacteriia</taxon>
        <taxon>Flavobacteriales</taxon>
        <taxon>Flavobacteriaceae</taxon>
        <taxon>Allotamlana</taxon>
    </lineage>
</organism>
<comment type="caution">
    <text evidence="4">The sequence shown here is derived from an EMBL/GenBank/DDBJ whole genome shotgun (WGS) entry which is preliminary data.</text>
</comment>
<dbReference type="InterPro" id="IPR039426">
    <property type="entry name" value="TonB-dep_rcpt-like"/>
</dbReference>
<sequence length="1056" mass="118657">MKKNILYQTRVDKQKNPFVALLRLLFLIILFGTQGALAQNRVISGAVVDENGVPLPGASVLLENTSTGTVTDFDGNYSIKIPETGSQTLTFSYIGYLTKSIAVQNQSTINVALESDISALDEVVVVGYGTQKKESLTASVAVIDNQEIQTTTNVSVAQKLSGKIAGVQIRQQSGQPGSFDNDINIRGFGAPIYVIDGIRRGGSADFQQLNADDIESISILKDAAAAIYGLGAANGVILVTTKKGSKTKPTFNYNSVLSVVRPTDVPKMANAAQYTQMWNDTQLFIPGGAGTPFYSPEELELWRTGAPGYESTDWTDLVLKKQAFTQQHNFSATGGSEKTNYFISFGYVNEDGLIRSNDMGYKRYNFRTNLTTEFAKNLTGSVLVSGRWDKNWQPGTGFFNIFKGTRVTLPTERPYANNNPAYLAPVLSGLNPVAFMEKDVTGYSRSNTKRFTSTFSLEYDAPFVQGLSFKAVAAYDANIFQNKSLSLPYNLYTYDEDTDKYNPLKQNDGTSNISNRNSNSDALTLQGYINYKRTFNDVHNIGATAVIEKNTWENRESFIRRYYRKFYTKDQIRFADVLDPDTDGIENQSADFSYIGRFNYDYKGKYLLELAGRYMGSYRYAPENRYGFFPTASLGWRASEESFLKDVSWLSNLKFRGSYGVIGMPEGNPFQYVEGFSIGSGGSYEFVDGELTEGISTPPIANGNLSWMEATTKNIAVDMGFLQNRINFTAEVYERLLDGIPAKRSIALPNTYGGELPQENLNSEVTQGLELSISYRDKIGEDFNFAVSGNFAHARTKRKYVEGEAFTNSYSRWRNQRSDRWNDVFWGYNYIGQFQNEDQIANAPLQNGDRSNSERELPGDFAYEDWNEDGVINGLDEQPLFYSGKPKMFYGFTLDLEYKGWYANLLLQGAANYTVRFREVYAEMFAFRGNTPAYFYDRWRKEDPYDIDSAWIPGKWPASRTIGDVGGMYRESSRWRRDASYLRLKSLEIGYNLKSQSLERTLGITNLRIYGSGFNLYTWADDFVKPFDPEKIEGAYSAGLTYPVTSTFNLGLNVNF</sequence>
<evidence type="ECO:0000259" key="3">
    <source>
        <dbReference type="Pfam" id="PF07715"/>
    </source>
</evidence>
<protein>
    <submittedName>
        <fullName evidence="4">TonB-dependent receptor</fullName>
    </submittedName>
</protein>
<dbReference type="SUPFAM" id="SSF49464">
    <property type="entry name" value="Carboxypeptidase regulatory domain-like"/>
    <property type="match status" value="1"/>
</dbReference>
<dbReference type="InterPro" id="IPR008969">
    <property type="entry name" value="CarboxyPept-like_regulatory"/>
</dbReference>
<dbReference type="FunFam" id="2.60.40.1120:FF:000003">
    <property type="entry name" value="Outer membrane protein Omp121"/>
    <property type="match status" value="1"/>
</dbReference>
<dbReference type="Proteomes" id="UP000308713">
    <property type="component" value="Unassembled WGS sequence"/>
</dbReference>
<keyword evidence="5" id="KW-1185">Reference proteome</keyword>
<dbReference type="GO" id="GO:0044718">
    <property type="term" value="P:siderophore transmembrane transport"/>
    <property type="evidence" value="ECO:0007669"/>
    <property type="project" value="TreeGrafter"/>
</dbReference>
<keyword evidence="2" id="KW-1134">Transmembrane beta strand</keyword>
<keyword evidence="2" id="KW-0812">Transmembrane</keyword>
<dbReference type="PROSITE" id="PS52016">
    <property type="entry name" value="TONB_DEPENDENT_REC_3"/>
    <property type="match status" value="1"/>
</dbReference>
<dbReference type="GO" id="GO:0009279">
    <property type="term" value="C:cell outer membrane"/>
    <property type="evidence" value="ECO:0007669"/>
    <property type="project" value="UniProtKB-SubCell"/>
</dbReference>
<keyword evidence="2" id="KW-0813">Transport</keyword>
<evidence type="ECO:0000313" key="4">
    <source>
        <dbReference type="EMBL" id="TNJ44920.1"/>
    </source>
</evidence>
<comment type="similarity">
    <text evidence="2">Belongs to the TonB-dependent receptor family.</text>
</comment>
<dbReference type="PANTHER" id="PTHR30069:SF29">
    <property type="entry name" value="HEMOGLOBIN AND HEMOGLOBIN-HAPTOGLOBIN-BINDING PROTEIN 1-RELATED"/>
    <property type="match status" value="1"/>
</dbReference>
<dbReference type="OrthoDB" id="9768177at2"/>
<name>A0A5C4SMW8_9FLAO</name>
<accession>A0A5C4SMW8</accession>
<evidence type="ECO:0000313" key="5">
    <source>
        <dbReference type="Proteomes" id="UP000308713"/>
    </source>
</evidence>
<comment type="subcellular location">
    <subcellularLocation>
        <location evidence="2">Cell outer membrane</location>
        <topology evidence="2">Multi-pass membrane protein</topology>
    </subcellularLocation>
</comment>
<dbReference type="InterPro" id="IPR012910">
    <property type="entry name" value="Plug_dom"/>
</dbReference>
<dbReference type="NCBIfam" id="TIGR04056">
    <property type="entry name" value="OMP_RagA_SusC"/>
    <property type="match status" value="1"/>
</dbReference>
<dbReference type="AlphaFoldDB" id="A0A5C4SMW8"/>
<keyword evidence="2" id="KW-0998">Cell outer membrane</keyword>
<evidence type="ECO:0000256" key="2">
    <source>
        <dbReference type="PROSITE-ProRule" id="PRU01360"/>
    </source>
</evidence>
<feature type="domain" description="TonB-dependent receptor plug" evidence="3">
    <location>
        <begin position="133"/>
        <end position="236"/>
    </location>
</feature>
<keyword evidence="1" id="KW-0732">Signal</keyword>
<dbReference type="InterPro" id="IPR037066">
    <property type="entry name" value="Plug_dom_sf"/>
</dbReference>